<sequence>MGRRIRTIVLVLLVVIATTNTINAKPKNNQFCKFARLSLLCNKMVHGATNYNDALKNAFRLTLVLNRRNTLLLVPVLTPLVKKTKSTSASNILKTCQEKVKDIAIYIKDLIEAVDDENKDMIEYYLRTGDITLRDCVDTITEIEVPVPSLLAKAAKEVEDYKETALVVFLQAPIETVYNKPLPVNYEG</sequence>
<dbReference type="EMBL" id="SZYD01000008">
    <property type="protein sequence ID" value="KAD5508246.1"/>
    <property type="molecule type" value="Genomic_DNA"/>
</dbReference>
<dbReference type="SUPFAM" id="SSF101148">
    <property type="entry name" value="Plant invertase/pectin methylesterase inhibitor"/>
    <property type="match status" value="1"/>
</dbReference>
<organism evidence="2 3">
    <name type="scientific">Mikania micrantha</name>
    <name type="common">bitter vine</name>
    <dbReference type="NCBI Taxonomy" id="192012"/>
    <lineage>
        <taxon>Eukaryota</taxon>
        <taxon>Viridiplantae</taxon>
        <taxon>Streptophyta</taxon>
        <taxon>Embryophyta</taxon>
        <taxon>Tracheophyta</taxon>
        <taxon>Spermatophyta</taxon>
        <taxon>Magnoliopsida</taxon>
        <taxon>eudicotyledons</taxon>
        <taxon>Gunneridae</taxon>
        <taxon>Pentapetalae</taxon>
        <taxon>asterids</taxon>
        <taxon>campanulids</taxon>
        <taxon>Asterales</taxon>
        <taxon>Asteraceae</taxon>
        <taxon>Asteroideae</taxon>
        <taxon>Heliantheae alliance</taxon>
        <taxon>Eupatorieae</taxon>
        <taxon>Mikania</taxon>
    </lineage>
</organism>
<dbReference type="OrthoDB" id="770764at2759"/>
<evidence type="ECO:0000256" key="1">
    <source>
        <dbReference type="SAM" id="SignalP"/>
    </source>
</evidence>
<name>A0A5N6NX25_9ASTR</name>
<evidence type="ECO:0000313" key="2">
    <source>
        <dbReference type="EMBL" id="KAD5508246.1"/>
    </source>
</evidence>
<feature type="signal peptide" evidence="1">
    <location>
        <begin position="1"/>
        <end position="24"/>
    </location>
</feature>
<evidence type="ECO:0008006" key="4">
    <source>
        <dbReference type="Google" id="ProtNLM"/>
    </source>
</evidence>
<comment type="caution">
    <text evidence="2">The sequence shown here is derived from an EMBL/GenBank/DDBJ whole genome shotgun (WGS) entry which is preliminary data.</text>
</comment>
<feature type="chain" id="PRO_5024321570" description="Pectinesterase inhibitor domain-containing protein" evidence="1">
    <location>
        <begin position="25"/>
        <end position="188"/>
    </location>
</feature>
<protein>
    <recommendedName>
        <fullName evidence="4">Pectinesterase inhibitor domain-containing protein</fullName>
    </recommendedName>
</protein>
<dbReference type="Gene3D" id="1.20.140.40">
    <property type="entry name" value="Invertase/pectin methylesterase inhibitor family protein"/>
    <property type="match status" value="1"/>
</dbReference>
<keyword evidence="3" id="KW-1185">Reference proteome</keyword>
<keyword evidence="1" id="KW-0732">Signal</keyword>
<reference evidence="2 3" key="1">
    <citation type="submission" date="2019-05" db="EMBL/GenBank/DDBJ databases">
        <title>Mikania micrantha, genome provides insights into the molecular mechanism of rapid growth.</title>
        <authorList>
            <person name="Liu B."/>
        </authorList>
    </citation>
    <scope>NUCLEOTIDE SEQUENCE [LARGE SCALE GENOMIC DNA]</scope>
    <source>
        <strain evidence="2">NLD-2019</strain>
        <tissue evidence="2">Leaf</tissue>
    </source>
</reference>
<dbReference type="InterPro" id="IPR035513">
    <property type="entry name" value="Invertase/methylesterase_inhib"/>
</dbReference>
<accession>A0A5N6NX25</accession>
<proteinExistence type="predicted"/>
<gene>
    <name evidence="2" type="ORF">E3N88_15949</name>
</gene>
<dbReference type="Proteomes" id="UP000326396">
    <property type="component" value="Linkage Group LG16"/>
</dbReference>
<dbReference type="AlphaFoldDB" id="A0A5N6NX25"/>
<evidence type="ECO:0000313" key="3">
    <source>
        <dbReference type="Proteomes" id="UP000326396"/>
    </source>
</evidence>